<dbReference type="AlphaFoldDB" id="A0A5C3P6G6"/>
<dbReference type="PROSITE" id="PS51212">
    <property type="entry name" value="WSC"/>
    <property type="match status" value="1"/>
</dbReference>
<dbReference type="SMART" id="SM00321">
    <property type="entry name" value="WSC"/>
    <property type="match status" value="1"/>
</dbReference>
<dbReference type="PROSITE" id="PS00562">
    <property type="entry name" value="CBM1_1"/>
    <property type="match status" value="1"/>
</dbReference>
<evidence type="ECO:0000256" key="1">
    <source>
        <dbReference type="ARBA" id="ARBA00022729"/>
    </source>
</evidence>
<evidence type="ECO:0000313" key="6">
    <source>
        <dbReference type="EMBL" id="TFK83830.1"/>
    </source>
</evidence>
<feature type="signal peptide" evidence="3">
    <location>
        <begin position="1"/>
        <end position="17"/>
    </location>
</feature>
<feature type="chain" id="PRO_5022676310" evidence="3">
    <location>
        <begin position="18"/>
        <end position="521"/>
    </location>
</feature>
<dbReference type="Pfam" id="PF01822">
    <property type="entry name" value="WSC"/>
    <property type="match status" value="1"/>
</dbReference>
<dbReference type="PROSITE" id="PS51164">
    <property type="entry name" value="CBM1_2"/>
    <property type="match status" value="1"/>
</dbReference>
<dbReference type="Pfam" id="PF09362">
    <property type="entry name" value="DUF1996"/>
    <property type="match status" value="1"/>
</dbReference>
<evidence type="ECO:0000259" key="5">
    <source>
        <dbReference type="PROSITE" id="PS51212"/>
    </source>
</evidence>
<dbReference type="STRING" id="1314778.A0A5C3P6G6"/>
<dbReference type="SMART" id="SM00236">
    <property type="entry name" value="fCBD"/>
    <property type="match status" value="1"/>
</dbReference>
<dbReference type="SUPFAM" id="SSF57180">
    <property type="entry name" value="Cellulose-binding domain"/>
    <property type="match status" value="1"/>
</dbReference>
<feature type="domain" description="CBM1" evidence="4">
    <location>
        <begin position="485"/>
        <end position="521"/>
    </location>
</feature>
<protein>
    <submittedName>
        <fullName evidence="6">Carbohydrate-binding module family 1 protein</fullName>
    </submittedName>
</protein>
<dbReference type="GO" id="GO:0005576">
    <property type="term" value="C:extracellular region"/>
    <property type="evidence" value="ECO:0007669"/>
    <property type="project" value="InterPro"/>
</dbReference>
<dbReference type="PANTHER" id="PTHR43662">
    <property type="match status" value="1"/>
</dbReference>
<dbReference type="InterPro" id="IPR002889">
    <property type="entry name" value="WSC_carb-bd"/>
</dbReference>
<sequence length="521" mass="54944">MWSALLALALAATNAHALLRFPCAQLTVVRSDPLINPGTVGAHLHQVVGGVSTPGDSFDFSMPNGLDLQAASQCSSCSVLENKSNYWTPTLYYQSPTNGTFTRVAQYSGPLTGNPNAGMVVYYTQIGNVTSFPKGFRMVAGDPFLRSYDASIDDSRSILFRCLQAKDASGNGPDTHNLPTTACPGGIRSQINFPTCWDGKNVDSANHRDHVAYAINASFGNFGNGCPSTHPVTLPLLYLETYWDTTPFNSGWANGKQPFVWSMGDPTGYGYHADYMMGWPEDTLRQAMAQCTDYGGQIFSCPVLHTRSEQDMNDCAVPPRVDEVVDGWLTELPGCNPVQPGPARATPVSGCGAPTTTEPVTKVSFLKAIDGWQAVGCAAEPAGTSLLTGGTTTGGGMTIEKCLNTCATKGFKFAGLKNKNVCSCGSSFDTSKVSSNYACNLVCEGDPSEFCGAANRLAVYNGGTPVSVPPSQSSTVSSPAPTGGQPIAKYGQCGGQGWTGSTTCAAGTTCQKLNDYYSQCL</sequence>
<dbReference type="InterPro" id="IPR018535">
    <property type="entry name" value="DUF1996"/>
</dbReference>
<evidence type="ECO:0000256" key="3">
    <source>
        <dbReference type="SAM" id="SignalP"/>
    </source>
</evidence>
<evidence type="ECO:0000256" key="2">
    <source>
        <dbReference type="ARBA" id="ARBA00022801"/>
    </source>
</evidence>
<dbReference type="GO" id="GO:0016787">
    <property type="term" value="F:hydrolase activity"/>
    <property type="evidence" value="ECO:0007669"/>
    <property type="project" value="UniProtKB-KW"/>
</dbReference>
<organism evidence="6 7">
    <name type="scientific">Polyporus arcularius HHB13444</name>
    <dbReference type="NCBI Taxonomy" id="1314778"/>
    <lineage>
        <taxon>Eukaryota</taxon>
        <taxon>Fungi</taxon>
        <taxon>Dikarya</taxon>
        <taxon>Basidiomycota</taxon>
        <taxon>Agaricomycotina</taxon>
        <taxon>Agaricomycetes</taxon>
        <taxon>Polyporales</taxon>
        <taxon>Polyporaceae</taxon>
        <taxon>Polyporus</taxon>
    </lineage>
</organism>
<reference evidence="6 7" key="1">
    <citation type="journal article" date="2019" name="Nat. Ecol. Evol.">
        <title>Megaphylogeny resolves global patterns of mushroom evolution.</title>
        <authorList>
            <person name="Varga T."/>
            <person name="Krizsan K."/>
            <person name="Foldi C."/>
            <person name="Dima B."/>
            <person name="Sanchez-Garcia M."/>
            <person name="Sanchez-Ramirez S."/>
            <person name="Szollosi G.J."/>
            <person name="Szarkandi J.G."/>
            <person name="Papp V."/>
            <person name="Albert L."/>
            <person name="Andreopoulos W."/>
            <person name="Angelini C."/>
            <person name="Antonin V."/>
            <person name="Barry K.W."/>
            <person name="Bougher N.L."/>
            <person name="Buchanan P."/>
            <person name="Buyck B."/>
            <person name="Bense V."/>
            <person name="Catcheside P."/>
            <person name="Chovatia M."/>
            <person name="Cooper J."/>
            <person name="Damon W."/>
            <person name="Desjardin D."/>
            <person name="Finy P."/>
            <person name="Geml J."/>
            <person name="Haridas S."/>
            <person name="Hughes K."/>
            <person name="Justo A."/>
            <person name="Karasinski D."/>
            <person name="Kautmanova I."/>
            <person name="Kiss B."/>
            <person name="Kocsube S."/>
            <person name="Kotiranta H."/>
            <person name="LaButti K.M."/>
            <person name="Lechner B.E."/>
            <person name="Liimatainen K."/>
            <person name="Lipzen A."/>
            <person name="Lukacs Z."/>
            <person name="Mihaltcheva S."/>
            <person name="Morgado L.N."/>
            <person name="Niskanen T."/>
            <person name="Noordeloos M.E."/>
            <person name="Ohm R.A."/>
            <person name="Ortiz-Santana B."/>
            <person name="Ovrebo C."/>
            <person name="Racz N."/>
            <person name="Riley R."/>
            <person name="Savchenko A."/>
            <person name="Shiryaev A."/>
            <person name="Soop K."/>
            <person name="Spirin V."/>
            <person name="Szebenyi C."/>
            <person name="Tomsovsky M."/>
            <person name="Tulloss R.E."/>
            <person name="Uehling J."/>
            <person name="Grigoriev I.V."/>
            <person name="Vagvolgyi C."/>
            <person name="Papp T."/>
            <person name="Martin F.M."/>
            <person name="Miettinen O."/>
            <person name="Hibbett D.S."/>
            <person name="Nagy L.G."/>
        </authorList>
    </citation>
    <scope>NUCLEOTIDE SEQUENCE [LARGE SCALE GENOMIC DNA]</scope>
    <source>
        <strain evidence="6 7">HHB13444</strain>
    </source>
</reference>
<dbReference type="PANTHER" id="PTHR43662:SF3">
    <property type="entry name" value="DOMAIN PROTEIN, PUTATIVE (AFU_ORTHOLOGUE AFUA_6G11970)-RELATED"/>
    <property type="match status" value="1"/>
</dbReference>
<gene>
    <name evidence="6" type="ORF">K466DRAFT_647464</name>
</gene>
<dbReference type="Pfam" id="PF00734">
    <property type="entry name" value="CBM_1"/>
    <property type="match status" value="1"/>
</dbReference>
<keyword evidence="7" id="KW-1185">Reference proteome</keyword>
<name>A0A5C3P6G6_9APHY</name>
<evidence type="ECO:0000259" key="4">
    <source>
        <dbReference type="PROSITE" id="PS51164"/>
    </source>
</evidence>
<dbReference type="GO" id="GO:0030248">
    <property type="term" value="F:cellulose binding"/>
    <property type="evidence" value="ECO:0007669"/>
    <property type="project" value="InterPro"/>
</dbReference>
<dbReference type="InterPro" id="IPR000254">
    <property type="entry name" value="CBD"/>
</dbReference>
<feature type="domain" description="WSC" evidence="5">
    <location>
        <begin position="371"/>
        <end position="463"/>
    </location>
</feature>
<keyword evidence="2" id="KW-0378">Hydrolase</keyword>
<dbReference type="InterPro" id="IPR035971">
    <property type="entry name" value="CBD_sf"/>
</dbReference>
<accession>A0A5C3P6G6</accession>
<dbReference type="GO" id="GO:0005975">
    <property type="term" value="P:carbohydrate metabolic process"/>
    <property type="evidence" value="ECO:0007669"/>
    <property type="project" value="InterPro"/>
</dbReference>
<evidence type="ECO:0000313" key="7">
    <source>
        <dbReference type="Proteomes" id="UP000308197"/>
    </source>
</evidence>
<dbReference type="InParanoid" id="A0A5C3P6G6"/>
<dbReference type="Proteomes" id="UP000308197">
    <property type="component" value="Unassembled WGS sequence"/>
</dbReference>
<keyword evidence="1 3" id="KW-0732">Signal</keyword>
<dbReference type="EMBL" id="ML211362">
    <property type="protein sequence ID" value="TFK83830.1"/>
    <property type="molecule type" value="Genomic_DNA"/>
</dbReference>
<proteinExistence type="predicted"/>